<evidence type="ECO:0000256" key="6">
    <source>
        <dbReference type="SAM" id="Phobius"/>
    </source>
</evidence>
<reference evidence="7 8" key="1">
    <citation type="journal article" date="2019" name="Nat. Plants">
        <title>Stout camphor tree genome fills gaps in understanding of flowering plant genome evolution.</title>
        <authorList>
            <person name="Chaw S.M."/>
            <person name="Liu Y.C."/>
            <person name="Wu Y.W."/>
            <person name="Wang H.Y."/>
            <person name="Lin C.I."/>
            <person name="Wu C.S."/>
            <person name="Ke H.M."/>
            <person name="Chang L.Y."/>
            <person name="Hsu C.Y."/>
            <person name="Yang H.T."/>
            <person name="Sudianto E."/>
            <person name="Hsu M.H."/>
            <person name="Wu K.P."/>
            <person name="Wang L.N."/>
            <person name="Leebens-Mack J.H."/>
            <person name="Tsai I.J."/>
        </authorList>
    </citation>
    <scope>NUCLEOTIDE SEQUENCE [LARGE SCALE GENOMIC DNA]</scope>
    <source>
        <strain evidence="8">cv. Chaw 1501</strain>
        <tissue evidence="7">Young leaves</tissue>
    </source>
</reference>
<feature type="transmembrane region" description="Helical" evidence="6">
    <location>
        <begin position="223"/>
        <end position="243"/>
    </location>
</feature>
<accession>A0A3S3NWU4</accession>
<proteinExistence type="inferred from homology"/>
<gene>
    <name evidence="7" type="ORF">CKAN_01713700</name>
</gene>
<evidence type="ECO:0000256" key="4">
    <source>
        <dbReference type="ARBA" id="ARBA00022989"/>
    </source>
</evidence>
<sequence length="354" mass="40281">MKVKPSKWRVEESRVKTLSLFLTQRRASRVEFCQMGGSASKADSYEDNMISYYRVPPSLRDMAGIIEDESKIIVSIISDAIKSNKGIRNDQELRDLVERFFSHSNSMSAFCNEIESCVNKARDSQLNLRAAVKRFKDGRSDGALKELERFLSSENPFTDLPVKLEKVRQEQKNLAEKLTLYNNKIKKKLVKTMMGRIATGFIFTTFILALFTCQVVAFYSGLLLTLPAIGAATSVIIPAWAVLDKQCKSYYDELQKQQDLVSFMKDCGLIEKTNFDEIKMAAENTGNLLQSLKGNAEFTLEGEEKVKIGFEHIEKKMDDFAKSIEKLGECVEKCSKDLKEGREEIKRRIQNPNI</sequence>
<keyword evidence="4 6" id="KW-1133">Transmembrane helix</keyword>
<evidence type="ECO:0000313" key="7">
    <source>
        <dbReference type="EMBL" id="RWR88148.1"/>
    </source>
</evidence>
<dbReference type="PANTHER" id="PTHR31113">
    <property type="entry name" value="UPF0496 PROTEIN 3-RELATED"/>
    <property type="match status" value="1"/>
</dbReference>
<evidence type="ECO:0000313" key="8">
    <source>
        <dbReference type="Proteomes" id="UP000283530"/>
    </source>
</evidence>
<feature type="transmembrane region" description="Helical" evidence="6">
    <location>
        <begin position="197"/>
        <end position="217"/>
    </location>
</feature>
<dbReference type="GO" id="GO:0016020">
    <property type="term" value="C:membrane"/>
    <property type="evidence" value="ECO:0007669"/>
    <property type="project" value="UniProtKB-SubCell"/>
</dbReference>
<keyword evidence="3 6" id="KW-0812">Transmembrane</keyword>
<dbReference type="EMBL" id="QPKB01000007">
    <property type="protein sequence ID" value="RWR88148.1"/>
    <property type="molecule type" value="Genomic_DNA"/>
</dbReference>
<name>A0A3S3NWU4_9MAGN</name>
<evidence type="ECO:0000256" key="3">
    <source>
        <dbReference type="ARBA" id="ARBA00022692"/>
    </source>
</evidence>
<evidence type="ECO:0000256" key="5">
    <source>
        <dbReference type="ARBA" id="ARBA00023136"/>
    </source>
</evidence>
<dbReference type="STRING" id="337451.A0A3S3NWU4"/>
<dbReference type="Pfam" id="PF05055">
    <property type="entry name" value="DUF677"/>
    <property type="match status" value="1"/>
</dbReference>
<dbReference type="Proteomes" id="UP000283530">
    <property type="component" value="Unassembled WGS sequence"/>
</dbReference>
<organism evidence="7 8">
    <name type="scientific">Cinnamomum micranthum f. kanehirae</name>
    <dbReference type="NCBI Taxonomy" id="337451"/>
    <lineage>
        <taxon>Eukaryota</taxon>
        <taxon>Viridiplantae</taxon>
        <taxon>Streptophyta</taxon>
        <taxon>Embryophyta</taxon>
        <taxon>Tracheophyta</taxon>
        <taxon>Spermatophyta</taxon>
        <taxon>Magnoliopsida</taxon>
        <taxon>Magnoliidae</taxon>
        <taxon>Laurales</taxon>
        <taxon>Lauraceae</taxon>
        <taxon>Cinnamomum</taxon>
    </lineage>
</organism>
<dbReference type="AlphaFoldDB" id="A0A3S3NWU4"/>
<protein>
    <submittedName>
        <fullName evidence="7">UPF0496-like protein</fullName>
    </submittedName>
</protein>
<dbReference type="PANTHER" id="PTHR31113:SF3">
    <property type="entry name" value="UPF0496 PROTEIN 1"/>
    <property type="match status" value="1"/>
</dbReference>
<keyword evidence="5 6" id="KW-0472">Membrane</keyword>
<comment type="subcellular location">
    <subcellularLocation>
        <location evidence="1">Membrane</location>
    </subcellularLocation>
</comment>
<dbReference type="InterPro" id="IPR007749">
    <property type="entry name" value="DUF677"/>
</dbReference>
<keyword evidence="8" id="KW-1185">Reference proteome</keyword>
<comment type="caution">
    <text evidence="7">The sequence shown here is derived from an EMBL/GenBank/DDBJ whole genome shotgun (WGS) entry which is preliminary data.</text>
</comment>
<dbReference type="OrthoDB" id="10504185at2759"/>
<comment type="similarity">
    <text evidence="2">Belongs to the UPF0496 family.</text>
</comment>
<evidence type="ECO:0000256" key="1">
    <source>
        <dbReference type="ARBA" id="ARBA00004370"/>
    </source>
</evidence>
<evidence type="ECO:0000256" key="2">
    <source>
        <dbReference type="ARBA" id="ARBA00009074"/>
    </source>
</evidence>